<dbReference type="OrthoDB" id="305739at2"/>
<evidence type="ECO:0000256" key="3">
    <source>
        <dbReference type="SAM" id="MobiDB-lite"/>
    </source>
</evidence>
<organism evidence="5 6">
    <name type="scientific">Alkalispirochaeta americana</name>
    <dbReference type="NCBI Taxonomy" id="159291"/>
    <lineage>
        <taxon>Bacteria</taxon>
        <taxon>Pseudomonadati</taxon>
        <taxon>Spirochaetota</taxon>
        <taxon>Spirochaetia</taxon>
        <taxon>Spirochaetales</taxon>
        <taxon>Spirochaetaceae</taxon>
        <taxon>Alkalispirochaeta</taxon>
    </lineage>
</organism>
<dbReference type="GO" id="GO:0006396">
    <property type="term" value="P:RNA processing"/>
    <property type="evidence" value="ECO:0007669"/>
    <property type="project" value="UniProtKB-ARBA"/>
</dbReference>
<feature type="compositionally biased region" description="Basic and acidic residues" evidence="3">
    <location>
        <begin position="232"/>
        <end position="254"/>
    </location>
</feature>
<reference evidence="5 6" key="1">
    <citation type="submission" date="2017-01" db="EMBL/GenBank/DDBJ databases">
        <authorList>
            <person name="Mah S.A."/>
            <person name="Swanson W.J."/>
            <person name="Moy G.W."/>
            <person name="Vacquier V.D."/>
        </authorList>
    </citation>
    <scope>NUCLEOTIDE SEQUENCE [LARGE SCALE GENOMIC DNA]</scope>
    <source>
        <strain evidence="5 6">ASpG1</strain>
    </source>
</reference>
<dbReference type="GO" id="GO:0001522">
    <property type="term" value="P:pseudouridine synthesis"/>
    <property type="evidence" value="ECO:0007669"/>
    <property type="project" value="InterPro"/>
</dbReference>
<dbReference type="CDD" id="cd02869">
    <property type="entry name" value="PseudoU_synth_RluA_like"/>
    <property type="match status" value="1"/>
</dbReference>
<evidence type="ECO:0000256" key="1">
    <source>
        <dbReference type="ARBA" id="ARBA00010876"/>
    </source>
</evidence>
<dbReference type="InterPro" id="IPR020103">
    <property type="entry name" value="PsdUridine_synth_cat_dom_sf"/>
</dbReference>
<dbReference type="SUPFAM" id="SSF55120">
    <property type="entry name" value="Pseudouridine synthase"/>
    <property type="match status" value="1"/>
</dbReference>
<sequence>MSTLLYLDSWLAVVAKAAGEPVQTRDTRQKTVVATFREALADPGLQPVHRIDQPVSGAVILARTPESFRRIHQSLAEGAIQRRYLAVVTTPPEPAGGVLEDYLLPGGMKGSKEGNTRVVSQGTPGGRLSTLRYETIGNTRHHTILLVELGTGRQHQIRAQLAHRGWFVLGDARYGARRPLRDRSIALHSWYLAMPHPLFSGQNLICAADLPAQGIWQGVTEALSVPGTGLSSREEMEITPREDHPQQGDLHRSDGPLQEGAGRSR</sequence>
<dbReference type="Proteomes" id="UP000186400">
    <property type="component" value="Unassembled WGS sequence"/>
</dbReference>
<dbReference type="AlphaFoldDB" id="A0A1N6PBQ5"/>
<feature type="domain" description="Pseudouridine synthase RsuA/RluA-like" evidence="4">
    <location>
        <begin position="12"/>
        <end position="163"/>
    </location>
</feature>
<dbReference type="InterPro" id="IPR006224">
    <property type="entry name" value="PsdUridine_synth_RluA-like_CS"/>
</dbReference>
<dbReference type="PANTHER" id="PTHR21600:SF83">
    <property type="entry name" value="PSEUDOURIDYLATE SYNTHASE RPUSD4, MITOCHONDRIAL"/>
    <property type="match status" value="1"/>
</dbReference>
<name>A0A1N6PBQ5_9SPIO</name>
<keyword evidence="2" id="KW-0413">Isomerase</keyword>
<dbReference type="GO" id="GO:0140098">
    <property type="term" value="F:catalytic activity, acting on RNA"/>
    <property type="evidence" value="ECO:0007669"/>
    <property type="project" value="UniProtKB-ARBA"/>
</dbReference>
<dbReference type="PROSITE" id="PS01129">
    <property type="entry name" value="PSI_RLU"/>
    <property type="match status" value="1"/>
</dbReference>
<evidence type="ECO:0000313" key="5">
    <source>
        <dbReference type="EMBL" id="SIQ01800.1"/>
    </source>
</evidence>
<keyword evidence="6" id="KW-1185">Reference proteome</keyword>
<evidence type="ECO:0000256" key="2">
    <source>
        <dbReference type="ARBA" id="ARBA00023235"/>
    </source>
</evidence>
<dbReference type="EMBL" id="FTMS01000002">
    <property type="protein sequence ID" value="SIQ01800.1"/>
    <property type="molecule type" value="Genomic_DNA"/>
</dbReference>
<dbReference type="GO" id="GO:0009982">
    <property type="term" value="F:pseudouridine synthase activity"/>
    <property type="evidence" value="ECO:0007669"/>
    <property type="project" value="InterPro"/>
</dbReference>
<dbReference type="Gene3D" id="3.30.2350.10">
    <property type="entry name" value="Pseudouridine synthase"/>
    <property type="match status" value="1"/>
</dbReference>
<dbReference type="RefSeq" id="WP_076487758.1">
    <property type="nucleotide sequence ID" value="NZ_FTMS01000002.1"/>
</dbReference>
<dbReference type="PANTHER" id="PTHR21600">
    <property type="entry name" value="MITOCHONDRIAL RNA PSEUDOURIDINE SYNTHASE"/>
    <property type="match status" value="1"/>
</dbReference>
<proteinExistence type="inferred from homology"/>
<protein>
    <submittedName>
        <fullName evidence="5">23S rRNA pseudouridine1911/1915/1917 synthase</fullName>
    </submittedName>
</protein>
<dbReference type="STRING" id="159291.SAMN05920897_102228"/>
<dbReference type="GO" id="GO:0003723">
    <property type="term" value="F:RNA binding"/>
    <property type="evidence" value="ECO:0007669"/>
    <property type="project" value="InterPro"/>
</dbReference>
<dbReference type="InterPro" id="IPR050188">
    <property type="entry name" value="RluA_PseudoU_synthase"/>
</dbReference>
<feature type="region of interest" description="Disordered" evidence="3">
    <location>
        <begin position="226"/>
        <end position="265"/>
    </location>
</feature>
<dbReference type="Pfam" id="PF00849">
    <property type="entry name" value="PseudoU_synth_2"/>
    <property type="match status" value="1"/>
</dbReference>
<accession>A0A1N6PBQ5</accession>
<evidence type="ECO:0000313" key="6">
    <source>
        <dbReference type="Proteomes" id="UP000186400"/>
    </source>
</evidence>
<comment type="similarity">
    <text evidence="1">Belongs to the pseudouridine synthase RluA family.</text>
</comment>
<gene>
    <name evidence="5" type="ORF">SAMN05920897_102228</name>
</gene>
<evidence type="ECO:0000259" key="4">
    <source>
        <dbReference type="Pfam" id="PF00849"/>
    </source>
</evidence>
<dbReference type="InterPro" id="IPR006145">
    <property type="entry name" value="PsdUridine_synth_RsuA/RluA"/>
</dbReference>